<dbReference type="GO" id="GO:0022857">
    <property type="term" value="F:transmembrane transporter activity"/>
    <property type="evidence" value="ECO:0007669"/>
    <property type="project" value="InterPro"/>
</dbReference>
<feature type="transmembrane region" description="Helical" evidence="6">
    <location>
        <begin position="390"/>
        <end position="412"/>
    </location>
</feature>
<evidence type="ECO:0000256" key="3">
    <source>
        <dbReference type="ARBA" id="ARBA00022692"/>
    </source>
</evidence>
<dbReference type="Pfam" id="PF07690">
    <property type="entry name" value="MFS_1"/>
    <property type="match status" value="1"/>
</dbReference>
<feature type="transmembrane region" description="Helical" evidence="6">
    <location>
        <begin position="485"/>
        <end position="505"/>
    </location>
</feature>
<dbReference type="PANTHER" id="PTHR43791:SF104">
    <property type="entry name" value="MAJOR FACILITATOR SUPERFAMILY (MFS) PROFILE DOMAIN-CONTAINING PROTEIN-RELATED"/>
    <property type="match status" value="1"/>
</dbReference>
<dbReference type="InterPro" id="IPR011701">
    <property type="entry name" value="MFS"/>
</dbReference>
<dbReference type="PANTHER" id="PTHR43791">
    <property type="entry name" value="PERMEASE-RELATED"/>
    <property type="match status" value="1"/>
</dbReference>
<dbReference type="FunFam" id="1.20.1250.20:FF:000106">
    <property type="entry name" value="MFS transporter, putative"/>
    <property type="match status" value="1"/>
</dbReference>
<feature type="transmembrane region" description="Helical" evidence="6">
    <location>
        <begin position="452"/>
        <end position="473"/>
    </location>
</feature>
<feature type="transmembrane region" description="Helical" evidence="6">
    <location>
        <begin position="244"/>
        <end position="264"/>
    </location>
</feature>
<proteinExistence type="predicted"/>
<evidence type="ECO:0000313" key="7">
    <source>
        <dbReference type="EMBL" id="KAF2193979.1"/>
    </source>
</evidence>
<feature type="transmembrane region" description="Helical" evidence="6">
    <location>
        <begin position="324"/>
        <end position="346"/>
    </location>
</feature>
<keyword evidence="3 6" id="KW-0812">Transmembrane</keyword>
<dbReference type="Gene3D" id="1.20.1250.20">
    <property type="entry name" value="MFS general substrate transporter like domains"/>
    <property type="match status" value="1"/>
</dbReference>
<evidence type="ECO:0000256" key="4">
    <source>
        <dbReference type="ARBA" id="ARBA00022989"/>
    </source>
</evidence>
<organism evidence="7 8">
    <name type="scientific">Zopfia rhizophila CBS 207.26</name>
    <dbReference type="NCBI Taxonomy" id="1314779"/>
    <lineage>
        <taxon>Eukaryota</taxon>
        <taxon>Fungi</taxon>
        <taxon>Dikarya</taxon>
        <taxon>Ascomycota</taxon>
        <taxon>Pezizomycotina</taxon>
        <taxon>Dothideomycetes</taxon>
        <taxon>Dothideomycetes incertae sedis</taxon>
        <taxon>Zopfiaceae</taxon>
        <taxon>Zopfia</taxon>
    </lineage>
</organism>
<keyword evidence="8" id="KW-1185">Reference proteome</keyword>
<dbReference type="EMBL" id="ML994612">
    <property type="protein sequence ID" value="KAF2193979.1"/>
    <property type="molecule type" value="Genomic_DNA"/>
</dbReference>
<dbReference type="AlphaFoldDB" id="A0A6A6ET70"/>
<evidence type="ECO:0000256" key="2">
    <source>
        <dbReference type="ARBA" id="ARBA00022448"/>
    </source>
</evidence>
<feature type="transmembrane region" description="Helical" evidence="6">
    <location>
        <begin position="418"/>
        <end position="440"/>
    </location>
</feature>
<evidence type="ECO:0000313" key="8">
    <source>
        <dbReference type="Proteomes" id="UP000800200"/>
    </source>
</evidence>
<gene>
    <name evidence="7" type="ORF">K469DRAFT_651045</name>
</gene>
<feature type="transmembrane region" description="Helical" evidence="6">
    <location>
        <begin position="212"/>
        <end position="232"/>
    </location>
</feature>
<keyword evidence="4 6" id="KW-1133">Transmembrane helix</keyword>
<reference evidence="7" key="1">
    <citation type="journal article" date="2020" name="Stud. Mycol.">
        <title>101 Dothideomycetes genomes: a test case for predicting lifestyles and emergence of pathogens.</title>
        <authorList>
            <person name="Haridas S."/>
            <person name="Albert R."/>
            <person name="Binder M."/>
            <person name="Bloem J."/>
            <person name="Labutti K."/>
            <person name="Salamov A."/>
            <person name="Andreopoulos B."/>
            <person name="Baker S."/>
            <person name="Barry K."/>
            <person name="Bills G."/>
            <person name="Bluhm B."/>
            <person name="Cannon C."/>
            <person name="Castanera R."/>
            <person name="Culley D."/>
            <person name="Daum C."/>
            <person name="Ezra D."/>
            <person name="Gonzalez J."/>
            <person name="Henrissat B."/>
            <person name="Kuo A."/>
            <person name="Liang C."/>
            <person name="Lipzen A."/>
            <person name="Lutzoni F."/>
            <person name="Magnuson J."/>
            <person name="Mondo S."/>
            <person name="Nolan M."/>
            <person name="Ohm R."/>
            <person name="Pangilinan J."/>
            <person name="Park H.-J."/>
            <person name="Ramirez L."/>
            <person name="Alfaro M."/>
            <person name="Sun H."/>
            <person name="Tritt A."/>
            <person name="Yoshinaga Y."/>
            <person name="Zwiers L.-H."/>
            <person name="Turgeon B."/>
            <person name="Goodwin S."/>
            <person name="Spatafora J."/>
            <person name="Crous P."/>
            <person name="Grigoriev I."/>
        </authorList>
    </citation>
    <scope>NUCLEOTIDE SEQUENCE</scope>
    <source>
        <strain evidence="7">CBS 207.26</strain>
    </source>
</reference>
<dbReference type="OrthoDB" id="1935484at2759"/>
<accession>A0A6A6ET70</accession>
<keyword evidence="5 6" id="KW-0472">Membrane</keyword>
<dbReference type="Proteomes" id="UP000800200">
    <property type="component" value="Unassembled WGS sequence"/>
</dbReference>
<dbReference type="GO" id="GO:0016020">
    <property type="term" value="C:membrane"/>
    <property type="evidence" value="ECO:0007669"/>
    <property type="project" value="UniProtKB-SubCell"/>
</dbReference>
<protein>
    <submittedName>
        <fullName evidence="7">MFS general substrate transporter</fullName>
    </submittedName>
</protein>
<keyword evidence="2" id="KW-0813">Transport</keyword>
<evidence type="ECO:0000256" key="6">
    <source>
        <dbReference type="SAM" id="Phobius"/>
    </source>
</evidence>
<evidence type="ECO:0000256" key="1">
    <source>
        <dbReference type="ARBA" id="ARBA00004141"/>
    </source>
</evidence>
<feature type="transmembrane region" description="Helical" evidence="6">
    <location>
        <begin position="358"/>
        <end position="378"/>
    </location>
</feature>
<dbReference type="SUPFAM" id="SSF103473">
    <property type="entry name" value="MFS general substrate transporter"/>
    <property type="match status" value="1"/>
</dbReference>
<comment type="subcellular location">
    <subcellularLocation>
        <location evidence="1">Membrane</location>
        <topology evidence="1">Multi-pass membrane protein</topology>
    </subcellularLocation>
</comment>
<evidence type="ECO:0000256" key="5">
    <source>
        <dbReference type="ARBA" id="ARBA00023136"/>
    </source>
</evidence>
<sequence>MESSTYILSKSNEKPKVEYIETIERVETVEDRRHRNTTFLSEGLKVSTNKPTAEYEGRHRYDPDLQWAVAEEKKLVRRLDKKVCTWVCAAFFCLLLDRSNTSQALADNLLDDLRMNTNDYNLGSTIFNVVFLVAEIPMQLCAKRFGPDRWLPFQMVAWSLVASCQAFLKNRTGYLICRALLGLAEAGFIPENVLYLSYFYTGSEMAFRIACFWVSFQVSQVMSALMAFGIFHMGGVLGLEGWRWLFGLEGALTGIIGVIALFFYPQSPTQPSLYARARGPKAWFNEHEEKILVNRVLRDDPGKGGMHNREGITLRMIGKCLADWHMLPLYILSLTWTVPFIPMYFYQTLTLRAIGFTTFQTALMSIPGATLVGIQMFLWTWISKKSKQTLLLGVGCQLWAIPFLTSFLVVNFQDRPWVKYALIVLLVGYPNLIPIMVSLVSRNAGSIRTRAIASALFNMGIHAASVLGVNIYRNDDKPLYKRGNKILLGIVFFNIGMFIFTKVLYQRENNRRDKVWNSMTGEQKINYLETTSDEGNRRLDFRFDS</sequence>
<dbReference type="InterPro" id="IPR036259">
    <property type="entry name" value="MFS_trans_sf"/>
</dbReference>
<name>A0A6A6ET70_9PEZI</name>